<feature type="signal peptide" evidence="1">
    <location>
        <begin position="1"/>
        <end position="24"/>
    </location>
</feature>
<name>A0A1I6L719_9SPHN</name>
<evidence type="ECO:0000313" key="3">
    <source>
        <dbReference type="Proteomes" id="UP000198824"/>
    </source>
</evidence>
<protein>
    <submittedName>
        <fullName evidence="2">Uncharacterized protein</fullName>
    </submittedName>
</protein>
<dbReference type="AlphaFoldDB" id="A0A1I6L719"/>
<dbReference type="STRING" id="1166337.SAMN05192580_2382"/>
<keyword evidence="1" id="KW-0732">Signal</keyword>
<dbReference type="EMBL" id="FOZG01000002">
    <property type="protein sequence ID" value="SFR99202.1"/>
    <property type="molecule type" value="Genomic_DNA"/>
</dbReference>
<dbReference type="Proteomes" id="UP000198824">
    <property type="component" value="Unassembled WGS sequence"/>
</dbReference>
<organism evidence="2 3">
    <name type="scientific">Sphingomonas jatrophae</name>
    <dbReference type="NCBI Taxonomy" id="1166337"/>
    <lineage>
        <taxon>Bacteria</taxon>
        <taxon>Pseudomonadati</taxon>
        <taxon>Pseudomonadota</taxon>
        <taxon>Alphaproteobacteria</taxon>
        <taxon>Sphingomonadales</taxon>
        <taxon>Sphingomonadaceae</taxon>
        <taxon>Sphingomonas</taxon>
    </lineage>
</organism>
<evidence type="ECO:0000256" key="1">
    <source>
        <dbReference type="SAM" id="SignalP"/>
    </source>
</evidence>
<reference evidence="2 3" key="1">
    <citation type="submission" date="2016-10" db="EMBL/GenBank/DDBJ databases">
        <authorList>
            <person name="de Groot N.N."/>
        </authorList>
    </citation>
    <scope>NUCLEOTIDE SEQUENCE [LARGE SCALE GENOMIC DNA]</scope>
    <source>
        <strain evidence="2 3">S5-249</strain>
    </source>
</reference>
<keyword evidence="3" id="KW-1185">Reference proteome</keyword>
<evidence type="ECO:0000313" key="2">
    <source>
        <dbReference type="EMBL" id="SFR99202.1"/>
    </source>
</evidence>
<accession>A0A1I6L719</accession>
<sequence length="110" mass="11765">MRALLPFFACLMLVLTGWTGVAHATESIRCIETSQVDAAMHMDGDCDEVPADADKGYPHHHAACHGHHVATPAEHSVAVTLNGGWADFTGHKAPIWLAHQGDPALRPPQA</sequence>
<proteinExistence type="predicted"/>
<feature type="chain" id="PRO_5011488067" evidence="1">
    <location>
        <begin position="25"/>
        <end position="110"/>
    </location>
</feature>
<gene>
    <name evidence="2" type="ORF">SAMN05192580_2382</name>
</gene>
<dbReference type="RefSeq" id="WP_093314815.1">
    <property type="nucleotide sequence ID" value="NZ_FOZG01000002.1"/>
</dbReference>
<dbReference type="OrthoDB" id="7473948at2"/>